<evidence type="ECO:0000313" key="1">
    <source>
        <dbReference type="EMBL" id="RDU58967.1"/>
    </source>
</evidence>
<name>A0A3D8I1L2_9HELI</name>
<evidence type="ECO:0000313" key="2">
    <source>
        <dbReference type="Proteomes" id="UP000256599"/>
    </source>
</evidence>
<dbReference type="EMBL" id="NXLR01000023">
    <property type="protein sequence ID" value="RDU58967.1"/>
    <property type="molecule type" value="Genomic_DNA"/>
</dbReference>
<reference evidence="1 2" key="1">
    <citation type="submission" date="2018-04" db="EMBL/GenBank/DDBJ databases">
        <title>Novel Campyloabacter and Helicobacter Species and Strains.</title>
        <authorList>
            <person name="Mannion A.J."/>
            <person name="Shen Z."/>
            <person name="Fox J.G."/>
        </authorList>
    </citation>
    <scope>NUCLEOTIDE SEQUENCE [LARGE SCALE GENOMIC DNA]</scope>
    <source>
        <strain evidence="1 2">MIT 98-6070</strain>
    </source>
</reference>
<dbReference type="AlphaFoldDB" id="A0A3D8I1L2"/>
<accession>A0A3D8I1L2</accession>
<proteinExistence type="predicted"/>
<dbReference type="Proteomes" id="UP000256599">
    <property type="component" value="Unassembled WGS sequence"/>
</dbReference>
<gene>
    <name evidence="1" type="ORF">CQA63_08565</name>
</gene>
<comment type="caution">
    <text evidence="1">The sequence shown here is derived from an EMBL/GenBank/DDBJ whole genome shotgun (WGS) entry which is preliminary data.</text>
</comment>
<keyword evidence="2" id="KW-1185">Reference proteome</keyword>
<protein>
    <submittedName>
        <fullName evidence="1">Uncharacterized protein</fullName>
    </submittedName>
</protein>
<organism evidence="1 2">
    <name type="scientific">Helicobacter marmotae</name>
    <dbReference type="NCBI Taxonomy" id="152490"/>
    <lineage>
        <taxon>Bacteria</taxon>
        <taxon>Pseudomonadati</taxon>
        <taxon>Campylobacterota</taxon>
        <taxon>Epsilonproteobacteria</taxon>
        <taxon>Campylobacterales</taxon>
        <taxon>Helicobacteraceae</taxon>
        <taxon>Helicobacter</taxon>
    </lineage>
</organism>
<sequence>MAYRQYIIPPPQQILGVAGKGAKQKFAHSILAISIPHICPLNGALHTTASIKHVLNHIIGAYPC</sequence>